<keyword evidence="2" id="KW-1185">Reference proteome</keyword>
<dbReference type="EMBL" id="JBDKXB010000016">
    <property type="protein sequence ID" value="MEY6433135.1"/>
    <property type="molecule type" value="Genomic_DNA"/>
</dbReference>
<protein>
    <submittedName>
        <fullName evidence="1">Uncharacterized protein</fullName>
    </submittedName>
</protein>
<dbReference type="RefSeq" id="WP_369667522.1">
    <property type="nucleotide sequence ID" value="NZ_JBDKXB010000016.1"/>
</dbReference>
<name>A0ABV4BL19_9GAMM</name>
<comment type="caution">
    <text evidence="1">The sequence shown here is derived from an EMBL/GenBank/DDBJ whole genome shotgun (WGS) entry which is preliminary data.</text>
</comment>
<accession>A0ABV4BL19</accession>
<reference evidence="1 2" key="1">
    <citation type="submission" date="2024-05" db="EMBL/GenBank/DDBJ databases">
        <title>Genome Sequence and Characterization of the New Strain Purple Sulfur Bacterium of Genus Thioalkalicoccus.</title>
        <authorList>
            <person name="Bryantseva I.A."/>
            <person name="Kyndt J.A."/>
            <person name="Imhoff J.F."/>
        </authorList>
    </citation>
    <scope>NUCLEOTIDE SEQUENCE [LARGE SCALE GENOMIC DNA]</scope>
    <source>
        <strain evidence="1 2">Um2</strain>
    </source>
</reference>
<organism evidence="1 2">
    <name type="scientific">Thioalkalicoccus limnaeus</name>
    <dbReference type="NCBI Taxonomy" id="120681"/>
    <lineage>
        <taxon>Bacteria</taxon>
        <taxon>Pseudomonadati</taxon>
        <taxon>Pseudomonadota</taxon>
        <taxon>Gammaproteobacteria</taxon>
        <taxon>Chromatiales</taxon>
        <taxon>Chromatiaceae</taxon>
        <taxon>Thioalkalicoccus</taxon>
    </lineage>
</organism>
<dbReference type="Proteomes" id="UP001564408">
    <property type="component" value="Unassembled WGS sequence"/>
</dbReference>
<sequence>MKGVLWAMVFLIIGGLVGGFMALGFGVSVGVASGLVQGAQAGTCVTVETASALGLIDANDRDSLIRSAITAIRDKAQDLPGQSQTDWVADTAGCAALIAGLDPASGTPPR</sequence>
<gene>
    <name evidence="1" type="ORF">ABC977_12055</name>
</gene>
<proteinExistence type="predicted"/>
<evidence type="ECO:0000313" key="2">
    <source>
        <dbReference type="Proteomes" id="UP001564408"/>
    </source>
</evidence>
<evidence type="ECO:0000313" key="1">
    <source>
        <dbReference type="EMBL" id="MEY6433135.1"/>
    </source>
</evidence>